<evidence type="ECO:0000313" key="1">
    <source>
        <dbReference type="EMBL" id="ODN06570.1"/>
    </source>
</evidence>
<keyword evidence="2" id="KW-1185">Reference proteome</keyword>
<sequence length="396" mass="45365">MGEVRITLLGYVCINPDDKEDIKVFKSLEELITKKNNVELSRTNLRNTPVDPQHLPIIDEALLNTKEITFPLSDETSGNDWKKVKMKPNHIESPCETGFIPWKSNVVEIFRETFPNSRLTADFQQKYSVPVSTHRSVVKKILNRLAHASGNSSVARHPNPNRYYSDFVLVKNKKSESLVMYNDTDKLHTKFEWKGLEVENYLTKRVDGEKCYQVFSIHVLCHPESKTYFIYPAQVDGFFYDEKANILTPVEIKCVKQKTVTYARNLQVKYLQGALGQVTKMVFAYYNEFTDFNGVEKWTISHFEVEDVPNNGAIPTYGNDRILLLSKILEYNKNIPSILTIIENSNGDILRTHFASSNAYEEVIAIECVLGKCQHGKSNSPTQMQLLRVLKNAGRV</sequence>
<dbReference type="Proteomes" id="UP000094527">
    <property type="component" value="Unassembled WGS sequence"/>
</dbReference>
<gene>
    <name evidence="1" type="ORF">Ocin01_00159</name>
</gene>
<dbReference type="AlphaFoldDB" id="A0A1D2NMR6"/>
<accession>A0A1D2NMR6</accession>
<comment type="caution">
    <text evidence="1">The sequence shown here is derived from an EMBL/GenBank/DDBJ whole genome shotgun (WGS) entry which is preliminary data.</text>
</comment>
<reference evidence="1 2" key="1">
    <citation type="journal article" date="2016" name="Genome Biol. Evol.">
        <title>Gene Family Evolution Reflects Adaptation to Soil Environmental Stressors in the Genome of the Collembolan Orchesella cincta.</title>
        <authorList>
            <person name="Faddeeva-Vakhrusheva A."/>
            <person name="Derks M.F."/>
            <person name="Anvar S.Y."/>
            <person name="Agamennone V."/>
            <person name="Suring W."/>
            <person name="Smit S."/>
            <person name="van Straalen N.M."/>
            <person name="Roelofs D."/>
        </authorList>
    </citation>
    <scope>NUCLEOTIDE SEQUENCE [LARGE SCALE GENOMIC DNA]</scope>
    <source>
        <tissue evidence="1">Mixed pool</tissue>
    </source>
</reference>
<evidence type="ECO:0000313" key="2">
    <source>
        <dbReference type="Proteomes" id="UP000094527"/>
    </source>
</evidence>
<proteinExistence type="predicted"/>
<dbReference type="EMBL" id="LJIJ01000003">
    <property type="protein sequence ID" value="ODN06570.1"/>
    <property type="molecule type" value="Genomic_DNA"/>
</dbReference>
<organism evidence="1 2">
    <name type="scientific">Orchesella cincta</name>
    <name type="common">Springtail</name>
    <name type="synonym">Podura cincta</name>
    <dbReference type="NCBI Taxonomy" id="48709"/>
    <lineage>
        <taxon>Eukaryota</taxon>
        <taxon>Metazoa</taxon>
        <taxon>Ecdysozoa</taxon>
        <taxon>Arthropoda</taxon>
        <taxon>Hexapoda</taxon>
        <taxon>Collembola</taxon>
        <taxon>Entomobryomorpha</taxon>
        <taxon>Entomobryoidea</taxon>
        <taxon>Orchesellidae</taxon>
        <taxon>Orchesellinae</taxon>
        <taxon>Orchesella</taxon>
    </lineage>
</organism>
<name>A0A1D2NMR6_ORCCI</name>
<protein>
    <submittedName>
        <fullName evidence="1">Uncharacterized protein</fullName>
    </submittedName>
</protein>